<dbReference type="PANTHER" id="PTHR43792:SF1">
    <property type="entry name" value="N-ACETYLTRANSFERASE DOMAIN-CONTAINING PROTEIN"/>
    <property type="match status" value="1"/>
</dbReference>
<protein>
    <submittedName>
        <fullName evidence="2">GNAT family N-acetyltransferase</fullName>
    </submittedName>
</protein>
<comment type="caution">
    <text evidence="2">The sequence shown here is derived from an EMBL/GenBank/DDBJ whole genome shotgun (WGS) entry which is preliminary data.</text>
</comment>
<dbReference type="PANTHER" id="PTHR43792">
    <property type="entry name" value="GNAT FAMILY, PUTATIVE (AFU_ORTHOLOGUE AFUA_3G00765)-RELATED-RELATED"/>
    <property type="match status" value="1"/>
</dbReference>
<organism evidence="2 3">
    <name type="scientific">Candidatus Copromonas faecavium</name>
    <name type="common">nom. illeg.</name>
    <dbReference type="NCBI Taxonomy" id="2840740"/>
    <lineage>
        <taxon>Bacteria</taxon>
        <taxon>Bacillati</taxon>
        <taxon>Bacillota</taxon>
        <taxon>Clostridia</taxon>
        <taxon>Lachnospirales</taxon>
        <taxon>Lachnospiraceae</taxon>
        <taxon>Candidatus Copromonas (nom. illeg.)</taxon>
    </lineage>
</organism>
<evidence type="ECO:0000313" key="2">
    <source>
        <dbReference type="EMBL" id="HIR06513.1"/>
    </source>
</evidence>
<evidence type="ECO:0000313" key="3">
    <source>
        <dbReference type="Proteomes" id="UP000824250"/>
    </source>
</evidence>
<reference evidence="2" key="2">
    <citation type="journal article" date="2021" name="PeerJ">
        <title>Extensive microbial diversity within the chicken gut microbiome revealed by metagenomics and culture.</title>
        <authorList>
            <person name="Gilroy R."/>
            <person name="Ravi A."/>
            <person name="Getino M."/>
            <person name="Pursley I."/>
            <person name="Horton D.L."/>
            <person name="Alikhan N.F."/>
            <person name="Baker D."/>
            <person name="Gharbi K."/>
            <person name="Hall N."/>
            <person name="Watson M."/>
            <person name="Adriaenssens E.M."/>
            <person name="Foster-Nyarko E."/>
            <person name="Jarju S."/>
            <person name="Secka A."/>
            <person name="Antonio M."/>
            <person name="Oren A."/>
            <person name="Chaudhuri R.R."/>
            <person name="La Ragione R."/>
            <person name="Hildebrand F."/>
            <person name="Pallen M.J."/>
        </authorList>
    </citation>
    <scope>NUCLEOTIDE SEQUENCE</scope>
    <source>
        <strain evidence="2">CHK180-2868</strain>
    </source>
</reference>
<dbReference type="PROSITE" id="PS51186">
    <property type="entry name" value="GNAT"/>
    <property type="match status" value="1"/>
</dbReference>
<dbReference type="InterPro" id="IPR016181">
    <property type="entry name" value="Acyl_CoA_acyltransferase"/>
</dbReference>
<dbReference type="InterPro" id="IPR000182">
    <property type="entry name" value="GNAT_dom"/>
</dbReference>
<accession>A0A9D1A690</accession>
<dbReference type="Proteomes" id="UP000824250">
    <property type="component" value="Unassembled WGS sequence"/>
</dbReference>
<dbReference type="SUPFAM" id="SSF55729">
    <property type="entry name" value="Acyl-CoA N-acyltransferases (Nat)"/>
    <property type="match status" value="1"/>
</dbReference>
<dbReference type="GO" id="GO:0016747">
    <property type="term" value="F:acyltransferase activity, transferring groups other than amino-acyl groups"/>
    <property type="evidence" value="ECO:0007669"/>
    <property type="project" value="InterPro"/>
</dbReference>
<feature type="domain" description="N-acetyltransferase" evidence="1">
    <location>
        <begin position="81"/>
        <end position="236"/>
    </location>
</feature>
<dbReference type="Pfam" id="PF13302">
    <property type="entry name" value="Acetyltransf_3"/>
    <property type="match status" value="1"/>
</dbReference>
<dbReference type="Gene3D" id="3.40.630.30">
    <property type="match status" value="1"/>
</dbReference>
<proteinExistence type="predicted"/>
<name>A0A9D1A690_9FIRM</name>
<dbReference type="EMBL" id="DVGC01000064">
    <property type="protein sequence ID" value="HIR06513.1"/>
    <property type="molecule type" value="Genomic_DNA"/>
</dbReference>
<dbReference type="InterPro" id="IPR051531">
    <property type="entry name" value="N-acetyltransferase"/>
</dbReference>
<gene>
    <name evidence="2" type="ORF">IAB28_11215</name>
</gene>
<sequence>MKEIRYAKVNGESIPVVISDETEALLAAKADGRAIIGLAGMDGNPAEFALERLEDADEEILERAARRHLGLPWTICVTKRLIIREIFADDYEAIWENQVGTGFGTIEKLEAYTKNQYRFYGFGFWALIKQDSRELVGVAGLTIPRDWSGEGSWFSLKLPPPEDQEEPFEDALELGYHLFLPWRRMGYAREACLAILEYGRLQLGVSNYTAWIRKGNLASEKFAESLGFVREGNGGP</sequence>
<reference evidence="2" key="1">
    <citation type="submission" date="2020-10" db="EMBL/GenBank/DDBJ databases">
        <authorList>
            <person name="Gilroy R."/>
        </authorList>
    </citation>
    <scope>NUCLEOTIDE SEQUENCE</scope>
    <source>
        <strain evidence="2">CHK180-2868</strain>
    </source>
</reference>
<dbReference type="AlphaFoldDB" id="A0A9D1A690"/>
<evidence type="ECO:0000259" key="1">
    <source>
        <dbReference type="PROSITE" id="PS51186"/>
    </source>
</evidence>